<dbReference type="EMBL" id="JBHTMK010000053">
    <property type="protein sequence ID" value="MFD1371988.1"/>
    <property type="molecule type" value="Genomic_DNA"/>
</dbReference>
<evidence type="ECO:0000256" key="1">
    <source>
        <dbReference type="ARBA" id="ARBA00022485"/>
    </source>
</evidence>
<dbReference type="InterPro" id="IPR017900">
    <property type="entry name" value="4Fe4S_Fe_S_CS"/>
</dbReference>
<accession>A0ABW4ANX4</accession>
<dbReference type="Proteomes" id="UP001597183">
    <property type="component" value="Unassembled WGS sequence"/>
</dbReference>
<keyword evidence="1" id="KW-0004">4Fe-4S</keyword>
<evidence type="ECO:0000256" key="2">
    <source>
        <dbReference type="ARBA" id="ARBA00022723"/>
    </source>
</evidence>
<dbReference type="PROSITE" id="PS00198">
    <property type="entry name" value="4FE4S_FER_1"/>
    <property type="match status" value="2"/>
</dbReference>
<dbReference type="Gene3D" id="3.30.70.20">
    <property type="match status" value="1"/>
</dbReference>
<keyword evidence="2" id="KW-0479">Metal-binding</keyword>
<name>A0ABW4ANX4_9ACTN</name>
<reference evidence="7" key="1">
    <citation type="journal article" date="2019" name="Int. J. Syst. Evol. Microbiol.">
        <title>The Global Catalogue of Microorganisms (GCM) 10K type strain sequencing project: providing services to taxonomists for standard genome sequencing and annotation.</title>
        <authorList>
            <consortium name="The Broad Institute Genomics Platform"/>
            <consortium name="The Broad Institute Genome Sequencing Center for Infectious Disease"/>
            <person name="Wu L."/>
            <person name="Ma J."/>
        </authorList>
    </citation>
    <scope>NUCLEOTIDE SEQUENCE [LARGE SCALE GENOMIC DNA]</scope>
    <source>
        <strain evidence="7">CCM 7526</strain>
    </source>
</reference>
<dbReference type="SUPFAM" id="SSF54862">
    <property type="entry name" value="4Fe-4S ferredoxins"/>
    <property type="match status" value="1"/>
</dbReference>
<dbReference type="Pfam" id="PF13237">
    <property type="entry name" value="Fer4_10"/>
    <property type="match status" value="1"/>
</dbReference>
<gene>
    <name evidence="6" type="ORF">ACFQ5G_42255</name>
</gene>
<evidence type="ECO:0000256" key="3">
    <source>
        <dbReference type="ARBA" id="ARBA00023004"/>
    </source>
</evidence>
<keyword evidence="7" id="KW-1185">Reference proteome</keyword>
<dbReference type="PROSITE" id="PS51379">
    <property type="entry name" value="4FE4S_FER_2"/>
    <property type="match status" value="2"/>
</dbReference>
<dbReference type="RefSeq" id="WP_317787087.1">
    <property type="nucleotide sequence ID" value="NZ_AP028461.1"/>
</dbReference>
<protein>
    <submittedName>
        <fullName evidence="6">4Fe-4S dicluster domain-containing protein</fullName>
    </submittedName>
</protein>
<dbReference type="PANTHER" id="PTHR43687">
    <property type="entry name" value="ADENYLYLSULFATE REDUCTASE, BETA SUBUNIT"/>
    <property type="match status" value="1"/>
</dbReference>
<feature type="domain" description="4Fe-4S ferredoxin-type" evidence="5">
    <location>
        <begin position="1"/>
        <end position="30"/>
    </location>
</feature>
<keyword evidence="3" id="KW-0408">Iron</keyword>
<dbReference type="InterPro" id="IPR017896">
    <property type="entry name" value="4Fe4S_Fe-S-bd"/>
</dbReference>
<organism evidence="6 7">
    <name type="scientific">Actinoplanes sichuanensis</name>
    <dbReference type="NCBI Taxonomy" id="512349"/>
    <lineage>
        <taxon>Bacteria</taxon>
        <taxon>Bacillati</taxon>
        <taxon>Actinomycetota</taxon>
        <taxon>Actinomycetes</taxon>
        <taxon>Micromonosporales</taxon>
        <taxon>Micromonosporaceae</taxon>
        <taxon>Actinoplanes</taxon>
    </lineage>
</organism>
<proteinExistence type="predicted"/>
<keyword evidence="4" id="KW-0411">Iron-sulfur</keyword>
<dbReference type="InterPro" id="IPR050572">
    <property type="entry name" value="Fe-S_Ferredoxin"/>
</dbReference>
<evidence type="ECO:0000256" key="4">
    <source>
        <dbReference type="ARBA" id="ARBA00023014"/>
    </source>
</evidence>
<comment type="caution">
    <text evidence="6">The sequence shown here is derived from an EMBL/GenBank/DDBJ whole genome shotgun (WGS) entry which is preliminary data.</text>
</comment>
<feature type="domain" description="4Fe-4S ferredoxin-type" evidence="5">
    <location>
        <begin position="31"/>
        <end position="61"/>
    </location>
</feature>
<evidence type="ECO:0000313" key="7">
    <source>
        <dbReference type="Proteomes" id="UP001597183"/>
    </source>
</evidence>
<dbReference type="PANTHER" id="PTHR43687:SF4">
    <property type="entry name" value="BLR5484 PROTEIN"/>
    <property type="match status" value="1"/>
</dbReference>
<evidence type="ECO:0000259" key="5">
    <source>
        <dbReference type="PROSITE" id="PS51379"/>
    </source>
</evidence>
<sequence>MIEIVSASRCVTCDVCIAVCPTNVFELGPGGIPVIARQGDCQTCFMCEAHCPADALFVAPFTHPAPADSPLRDEAHLAASGLLGSYRREIGWGRGRKPGARLAVGPELGRARITSAALP</sequence>
<evidence type="ECO:0000313" key="6">
    <source>
        <dbReference type="EMBL" id="MFD1371988.1"/>
    </source>
</evidence>